<dbReference type="EMBL" id="MVGC01000390">
    <property type="protein sequence ID" value="RJE19584.1"/>
    <property type="molecule type" value="Genomic_DNA"/>
</dbReference>
<dbReference type="AlphaFoldDB" id="A0A3A2ZJP3"/>
<dbReference type="GO" id="GO:0046872">
    <property type="term" value="F:metal ion binding"/>
    <property type="evidence" value="ECO:0007669"/>
    <property type="project" value="UniProtKB-KW"/>
</dbReference>
<keyword evidence="2" id="KW-0479">Metal-binding</keyword>
<evidence type="ECO:0000313" key="6">
    <source>
        <dbReference type="Proteomes" id="UP000266188"/>
    </source>
</evidence>
<dbReference type="SUPFAM" id="SSF51316">
    <property type="entry name" value="Mss4-like"/>
    <property type="match status" value="1"/>
</dbReference>
<dbReference type="GO" id="GO:0016846">
    <property type="term" value="F:carbon-sulfur lyase activity"/>
    <property type="evidence" value="ECO:0007669"/>
    <property type="project" value="InterPro"/>
</dbReference>
<dbReference type="STRING" id="2070753.A0A3A2ZJP3"/>
<gene>
    <name evidence="5" type="ORF">PHISCL_08074</name>
</gene>
<dbReference type="PROSITE" id="PS51891">
    <property type="entry name" value="CENP_V_GFA"/>
    <property type="match status" value="1"/>
</dbReference>
<keyword evidence="6" id="KW-1185">Reference proteome</keyword>
<sequence length="136" mass="15290">MSIPPAQTSERSTHRGNCHCGAVRFTFSISPPLPKYPTNTCNCSICSKNGYLLVYPFTKDFTLETGKEVLRKYMFGLKRSEHKFCGTCGCSCFIEIVEEGAPDIIAVNVRLLEDFDYDILKINKVDGKTFGPEYKV</sequence>
<keyword evidence="3" id="KW-0862">Zinc</keyword>
<comment type="similarity">
    <text evidence="1">Belongs to the Gfa family.</text>
</comment>
<accession>A0A3A2ZJP3</accession>
<dbReference type="InterPro" id="IPR052355">
    <property type="entry name" value="CENP-V-like"/>
</dbReference>
<dbReference type="Gene3D" id="2.170.150.70">
    <property type="match status" value="1"/>
</dbReference>
<protein>
    <submittedName>
        <fullName evidence="5">Glutathione-dependent formaldehyde-activating enzyme</fullName>
    </submittedName>
</protein>
<feature type="domain" description="CENP-V/GFA" evidence="4">
    <location>
        <begin position="14"/>
        <end position="118"/>
    </location>
</feature>
<dbReference type="OrthoDB" id="2993351at2759"/>
<evidence type="ECO:0000256" key="2">
    <source>
        <dbReference type="ARBA" id="ARBA00022723"/>
    </source>
</evidence>
<dbReference type="PANTHER" id="PTHR28620:SF1">
    <property type="entry name" value="CENP-V_GFA DOMAIN-CONTAINING PROTEIN"/>
    <property type="match status" value="1"/>
</dbReference>
<dbReference type="PANTHER" id="PTHR28620">
    <property type="entry name" value="CENTROMERE PROTEIN V"/>
    <property type="match status" value="1"/>
</dbReference>
<evidence type="ECO:0000256" key="3">
    <source>
        <dbReference type="ARBA" id="ARBA00022833"/>
    </source>
</evidence>
<dbReference type="InterPro" id="IPR006913">
    <property type="entry name" value="CENP-V/GFA"/>
</dbReference>
<dbReference type="Proteomes" id="UP000266188">
    <property type="component" value="Unassembled WGS sequence"/>
</dbReference>
<evidence type="ECO:0000256" key="1">
    <source>
        <dbReference type="ARBA" id="ARBA00005495"/>
    </source>
</evidence>
<proteinExistence type="inferred from homology"/>
<name>A0A3A2ZJP3_9EURO</name>
<dbReference type="InterPro" id="IPR011057">
    <property type="entry name" value="Mss4-like_sf"/>
</dbReference>
<reference evidence="6" key="1">
    <citation type="submission" date="2017-02" db="EMBL/GenBank/DDBJ databases">
        <authorList>
            <person name="Tafer H."/>
            <person name="Lopandic K."/>
        </authorList>
    </citation>
    <scope>NUCLEOTIDE SEQUENCE [LARGE SCALE GENOMIC DNA]</scope>
    <source>
        <strain evidence="6">CBS 366.77</strain>
    </source>
</reference>
<evidence type="ECO:0000313" key="5">
    <source>
        <dbReference type="EMBL" id="RJE19584.1"/>
    </source>
</evidence>
<evidence type="ECO:0000259" key="4">
    <source>
        <dbReference type="PROSITE" id="PS51891"/>
    </source>
</evidence>
<comment type="caution">
    <text evidence="5">The sequence shown here is derived from an EMBL/GenBank/DDBJ whole genome shotgun (WGS) entry which is preliminary data.</text>
</comment>
<organism evidence="5 6">
    <name type="scientific">Aspergillus sclerotialis</name>
    <dbReference type="NCBI Taxonomy" id="2070753"/>
    <lineage>
        <taxon>Eukaryota</taxon>
        <taxon>Fungi</taxon>
        <taxon>Dikarya</taxon>
        <taxon>Ascomycota</taxon>
        <taxon>Pezizomycotina</taxon>
        <taxon>Eurotiomycetes</taxon>
        <taxon>Eurotiomycetidae</taxon>
        <taxon>Eurotiales</taxon>
        <taxon>Aspergillaceae</taxon>
        <taxon>Aspergillus</taxon>
        <taxon>Aspergillus subgen. Polypaecilum</taxon>
    </lineage>
</organism>
<dbReference type="Pfam" id="PF04828">
    <property type="entry name" value="GFA"/>
    <property type="match status" value="1"/>
</dbReference>